<dbReference type="EMBL" id="CP095043">
    <property type="protein sequence ID" value="UOQ59398.1"/>
    <property type="molecule type" value="Genomic_DNA"/>
</dbReference>
<feature type="transmembrane region" description="Helical" evidence="2">
    <location>
        <begin position="29"/>
        <end position="51"/>
    </location>
</feature>
<evidence type="ECO:0000256" key="2">
    <source>
        <dbReference type="SAM" id="Phobius"/>
    </source>
</evidence>
<dbReference type="RefSeq" id="WP_244684394.1">
    <property type="nucleotide sequence ID" value="NZ_CP095043.1"/>
</dbReference>
<name>A0ABY4FSY1_9MICO</name>
<keyword evidence="5" id="KW-1185">Reference proteome</keyword>
<sequence length="273" mass="28854">MDQDTPDTASVPPATGAHPKRRGRRLRRILTVTALVVAGCLVITIGMFAIWANVTYPAKGPAIERAQSDPAVSIEVSHDFVTMTPTQGASDRGLVFLAGAKVEPEAYIGTFESLVASGTSVVIVRPFINLAIFETRPFEDFTNQLPDVERWAVGGHSQGGVKACSYAEDPEVSALVLLASYCSLGDLSTRTDLAALSVSGGEDRLVTPDKIADAAPLMPADSTYVELEGVSHAQFGSYGEQPGDGTPTVEDAEAQRLIGEALVDFGAEAETTW</sequence>
<dbReference type="Gene3D" id="3.40.50.1820">
    <property type="entry name" value="alpha/beta hydrolase"/>
    <property type="match status" value="1"/>
</dbReference>
<evidence type="ECO:0000256" key="1">
    <source>
        <dbReference type="SAM" id="MobiDB-lite"/>
    </source>
</evidence>
<dbReference type="InterPro" id="IPR029058">
    <property type="entry name" value="AB_hydrolase_fold"/>
</dbReference>
<keyword evidence="2" id="KW-1133">Transmembrane helix</keyword>
<dbReference type="Proteomes" id="UP000831775">
    <property type="component" value="Chromosome"/>
</dbReference>
<evidence type="ECO:0000259" key="3">
    <source>
        <dbReference type="Pfam" id="PF12695"/>
    </source>
</evidence>
<protein>
    <submittedName>
        <fullName evidence="4">Alpha/beta hydrolase</fullName>
    </submittedName>
</protein>
<organism evidence="4 5">
    <name type="scientific">Leucobacter rhizosphaerae</name>
    <dbReference type="NCBI Taxonomy" id="2932245"/>
    <lineage>
        <taxon>Bacteria</taxon>
        <taxon>Bacillati</taxon>
        <taxon>Actinomycetota</taxon>
        <taxon>Actinomycetes</taxon>
        <taxon>Micrococcales</taxon>
        <taxon>Microbacteriaceae</taxon>
        <taxon>Leucobacter</taxon>
    </lineage>
</organism>
<dbReference type="SUPFAM" id="SSF53474">
    <property type="entry name" value="alpha/beta-Hydrolases"/>
    <property type="match status" value="1"/>
</dbReference>
<evidence type="ECO:0000313" key="5">
    <source>
        <dbReference type="Proteomes" id="UP000831775"/>
    </source>
</evidence>
<reference evidence="4 5" key="1">
    <citation type="submission" date="2022-04" db="EMBL/GenBank/DDBJ databases">
        <title>Leucobacter sp. isolated from rhizosphere of onion.</title>
        <authorList>
            <person name="Won M."/>
            <person name="Lee C.-M."/>
            <person name="Woen H.-Y."/>
            <person name="Kwon S.-W."/>
        </authorList>
    </citation>
    <scope>NUCLEOTIDE SEQUENCE [LARGE SCALE GENOMIC DNA]</scope>
    <source>
        <strain evidence="4 5">H25R-14</strain>
    </source>
</reference>
<keyword evidence="2" id="KW-0472">Membrane</keyword>
<keyword evidence="2" id="KW-0812">Transmembrane</keyword>
<dbReference type="GO" id="GO:0016787">
    <property type="term" value="F:hydrolase activity"/>
    <property type="evidence" value="ECO:0007669"/>
    <property type="project" value="UniProtKB-KW"/>
</dbReference>
<dbReference type="InterPro" id="IPR029059">
    <property type="entry name" value="AB_hydrolase_5"/>
</dbReference>
<accession>A0ABY4FSY1</accession>
<dbReference type="Pfam" id="PF12695">
    <property type="entry name" value="Abhydrolase_5"/>
    <property type="match status" value="1"/>
</dbReference>
<gene>
    <name evidence="4" type="ORF">MUN76_10060</name>
</gene>
<feature type="region of interest" description="Disordered" evidence="1">
    <location>
        <begin position="1"/>
        <end position="22"/>
    </location>
</feature>
<keyword evidence="4" id="KW-0378">Hydrolase</keyword>
<evidence type="ECO:0000313" key="4">
    <source>
        <dbReference type="EMBL" id="UOQ59398.1"/>
    </source>
</evidence>
<feature type="domain" description="Alpha/beta hydrolase fold-5" evidence="3">
    <location>
        <begin position="94"/>
        <end position="252"/>
    </location>
</feature>
<proteinExistence type="predicted"/>